<keyword evidence="2" id="KW-1185">Reference proteome</keyword>
<evidence type="ECO:0000313" key="2">
    <source>
        <dbReference type="Proteomes" id="UP001289374"/>
    </source>
</evidence>
<dbReference type="EMBL" id="JACGWL010000001">
    <property type="protein sequence ID" value="KAK4411676.1"/>
    <property type="molecule type" value="Genomic_DNA"/>
</dbReference>
<protein>
    <submittedName>
        <fullName evidence="1">Calmodulin-binding transcription activator 3</fullName>
    </submittedName>
</protein>
<name>A0AAE1XHN9_9LAMI</name>
<accession>A0AAE1XHN9</accession>
<dbReference type="AlphaFoldDB" id="A0AAE1XHN9"/>
<gene>
    <name evidence="1" type="ORF">Sango_0240600</name>
</gene>
<reference evidence="1" key="1">
    <citation type="submission" date="2020-06" db="EMBL/GenBank/DDBJ databases">
        <authorList>
            <person name="Li T."/>
            <person name="Hu X."/>
            <person name="Zhang T."/>
            <person name="Song X."/>
            <person name="Zhang H."/>
            <person name="Dai N."/>
            <person name="Sheng W."/>
            <person name="Hou X."/>
            <person name="Wei L."/>
        </authorList>
    </citation>
    <scope>NUCLEOTIDE SEQUENCE</scope>
    <source>
        <strain evidence="1">K16</strain>
        <tissue evidence="1">Leaf</tissue>
    </source>
</reference>
<organism evidence="1 2">
    <name type="scientific">Sesamum angolense</name>
    <dbReference type="NCBI Taxonomy" id="2727404"/>
    <lineage>
        <taxon>Eukaryota</taxon>
        <taxon>Viridiplantae</taxon>
        <taxon>Streptophyta</taxon>
        <taxon>Embryophyta</taxon>
        <taxon>Tracheophyta</taxon>
        <taxon>Spermatophyta</taxon>
        <taxon>Magnoliopsida</taxon>
        <taxon>eudicotyledons</taxon>
        <taxon>Gunneridae</taxon>
        <taxon>Pentapetalae</taxon>
        <taxon>asterids</taxon>
        <taxon>lamiids</taxon>
        <taxon>Lamiales</taxon>
        <taxon>Pedaliaceae</taxon>
        <taxon>Sesamum</taxon>
    </lineage>
</organism>
<dbReference type="Proteomes" id="UP001289374">
    <property type="component" value="Unassembled WGS sequence"/>
</dbReference>
<comment type="caution">
    <text evidence="1">The sequence shown here is derived from an EMBL/GenBank/DDBJ whole genome shotgun (WGS) entry which is preliminary data.</text>
</comment>
<proteinExistence type="predicted"/>
<reference evidence="1" key="2">
    <citation type="journal article" date="2024" name="Plant">
        <title>Genomic evolution and insights into agronomic trait innovations of Sesamum species.</title>
        <authorList>
            <person name="Miao H."/>
            <person name="Wang L."/>
            <person name="Qu L."/>
            <person name="Liu H."/>
            <person name="Sun Y."/>
            <person name="Le M."/>
            <person name="Wang Q."/>
            <person name="Wei S."/>
            <person name="Zheng Y."/>
            <person name="Lin W."/>
            <person name="Duan Y."/>
            <person name="Cao H."/>
            <person name="Xiong S."/>
            <person name="Wang X."/>
            <person name="Wei L."/>
            <person name="Li C."/>
            <person name="Ma Q."/>
            <person name="Ju M."/>
            <person name="Zhao R."/>
            <person name="Li G."/>
            <person name="Mu C."/>
            <person name="Tian Q."/>
            <person name="Mei H."/>
            <person name="Zhang T."/>
            <person name="Gao T."/>
            <person name="Zhang H."/>
        </authorList>
    </citation>
    <scope>NUCLEOTIDE SEQUENCE</scope>
    <source>
        <strain evidence="1">K16</strain>
    </source>
</reference>
<evidence type="ECO:0000313" key="1">
    <source>
        <dbReference type="EMBL" id="KAK4411676.1"/>
    </source>
</evidence>
<sequence>MRSNPFVRATSAITSIVDAEKKEDDYNFLGEGRKQIDERLQKALARMKSMVQYLETRDQYRKLLNVVSEMQKIKGSAFVDE</sequence>